<accession>A0A1P8WJ17</accession>
<dbReference type="STRING" id="1891926.Fuma_03676"/>
<organism evidence="2 3">
    <name type="scientific">Fuerstiella marisgermanici</name>
    <dbReference type="NCBI Taxonomy" id="1891926"/>
    <lineage>
        <taxon>Bacteria</taxon>
        <taxon>Pseudomonadati</taxon>
        <taxon>Planctomycetota</taxon>
        <taxon>Planctomycetia</taxon>
        <taxon>Planctomycetales</taxon>
        <taxon>Planctomycetaceae</taxon>
        <taxon>Fuerstiella</taxon>
    </lineage>
</organism>
<keyword evidence="1" id="KW-0472">Membrane</keyword>
<evidence type="ECO:0000313" key="2">
    <source>
        <dbReference type="EMBL" id="APZ94055.1"/>
    </source>
</evidence>
<feature type="transmembrane region" description="Helical" evidence="1">
    <location>
        <begin position="39"/>
        <end position="59"/>
    </location>
</feature>
<keyword evidence="1" id="KW-1133">Transmembrane helix</keyword>
<name>A0A1P8WJ17_9PLAN</name>
<dbReference type="Proteomes" id="UP000187735">
    <property type="component" value="Chromosome"/>
</dbReference>
<sequence length="87" mass="10124">MDHLQKDQKAHFGHVKATSRDQEIRIFGFKWGGLPPECYPVSPLYCCVIFVVITDFIWLNSDPGRFSGNTYAWGIENHSRRRLFSSF</sequence>
<evidence type="ECO:0000313" key="3">
    <source>
        <dbReference type="Proteomes" id="UP000187735"/>
    </source>
</evidence>
<evidence type="ECO:0000256" key="1">
    <source>
        <dbReference type="SAM" id="Phobius"/>
    </source>
</evidence>
<protein>
    <submittedName>
        <fullName evidence="2">Uncharacterized protein</fullName>
    </submittedName>
</protein>
<dbReference type="EMBL" id="CP017641">
    <property type="protein sequence ID" value="APZ94055.1"/>
    <property type="molecule type" value="Genomic_DNA"/>
</dbReference>
<keyword evidence="3" id="KW-1185">Reference proteome</keyword>
<dbReference type="KEGG" id="fmr:Fuma_03676"/>
<reference evidence="2 3" key="1">
    <citation type="journal article" date="2016" name="Front. Microbiol.">
        <title>Fuerstia marisgermanicae gen. nov., sp. nov., an Unusual Member of the Phylum Planctomycetes from the German Wadden Sea.</title>
        <authorList>
            <person name="Kohn T."/>
            <person name="Heuer A."/>
            <person name="Jogler M."/>
            <person name="Vollmers J."/>
            <person name="Boedeker C."/>
            <person name="Bunk B."/>
            <person name="Rast P."/>
            <person name="Borchert D."/>
            <person name="Glockner I."/>
            <person name="Freese H.M."/>
            <person name="Klenk H.P."/>
            <person name="Overmann J."/>
            <person name="Kaster A.K."/>
            <person name="Rohde M."/>
            <person name="Wiegand S."/>
            <person name="Jogler C."/>
        </authorList>
    </citation>
    <scope>NUCLEOTIDE SEQUENCE [LARGE SCALE GENOMIC DNA]</scope>
    <source>
        <strain evidence="2 3">NH11</strain>
    </source>
</reference>
<proteinExistence type="predicted"/>
<dbReference type="AlphaFoldDB" id="A0A1P8WJ17"/>
<gene>
    <name evidence="2" type="ORF">Fuma_03676</name>
</gene>
<keyword evidence="1" id="KW-0812">Transmembrane</keyword>